<dbReference type="GO" id="GO:0006351">
    <property type="term" value="P:DNA-templated transcription"/>
    <property type="evidence" value="ECO:0007669"/>
    <property type="project" value="InterPro"/>
</dbReference>
<dbReference type="InterPro" id="IPR036390">
    <property type="entry name" value="WH_DNA-bd_sf"/>
</dbReference>
<dbReference type="PIRSF" id="PIRSF020623">
    <property type="entry name" value="PaaX"/>
    <property type="match status" value="1"/>
</dbReference>
<evidence type="ECO:0000313" key="4">
    <source>
        <dbReference type="Proteomes" id="UP000436522"/>
    </source>
</evidence>
<feature type="domain" description="Transcriptional repressor PaaX-like N-terminal" evidence="1">
    <location>
        <begin position="31"/>
        <end position="98"/>
    </location>
</feature>
<sequence length="261" mass="29876">MRMSYKLMRMERLDFKELAVRLNNGQSPRVWSLLVTVFGELAQDKAAQLSGETLRQFMEIVGIKPEATRVALHRLRKDGWLNSQKDGRRSNYFLTSKGREESIKASPRIYSETALADKAWLVMQNVGEPVGAQKEPGVWITGHMRLTGVQPDEQDAFVIELGQTNELPDWMRGRLCDASLLEQSRALADTLKDLDDWLAQEPQLDEFPREVLRVLVVHSWRRIALKAPRLPDDLFLKPWAGPDCRRLVSQIRKRLSSAQAS</sequence>
<dbReference type="Gene3D" id="1.10.10.10">
    <property type="entry name" value="Winged helix-like DNA-binding domain superfamily/Winged helix DNA-binding domain"/>
    <property type="match status" value="1"/>
</dbReference>
<gene>
    <name evidence="3" type="primary">paaX</name>
    <name evidence="3" type="ORF">So717_38670</name>
</gene>
<comment type="caution">
    <text evidence="3">The sequence shown here is derived from an EMBL/GenBank/DDBJ whole genome shotgun (WGS) entry which is preliminary data.</text>
</comment>
<feature type="domain" description="Transcriptional repressor PaaX-like C-terminal" evidence="2">
    <location>
        <begin position="186"/>
        <end position="258"/>
    </location>
</feature>
<dbReference type="SUPFAM" id="SSF46785">
    <property type="entry name" value="Winged helix' DNA-binding domain"/>
    <property type="match status" value="1"/>
</dbReference>
<dbReference type="Pfam" id="PF08223">
    <property type="entry name" value="PaaX_C"/>
    <property type="match status" value="1"/>
</dbReference>
<keyword evidence="4" id="KW-1185">Reference proteome</keyword>
<protein>
    <submittedName>
        <fullName evidence="3">Phenylacetic acid degradation operon negative regulatory protein PaaX</fullName>
    </submittedName>
</protein>
<dbReference type="EMBL" id="BLIV01000009">
    <property type="protein sequence ID" value="GFE52114.1"/>
    <property type="molecule type" value="Genomic_DNA"/>
</dbReference>
<dbReference type="Gene3D" id="1.20.58.1460">
    <property type="match status" value="1"/>
</dbReference>
<dbReference type="Proteomes" id="UP000436522">
    <property type="component" value="Unassembled WGS sequence"/>
</dbReference>
<reference evidence="3 4" key="1">
    <citation type="submission" date="2019-12" db="EMBL/GenBank/DDBJ databases">
        <title>Roseobacter cerasinus sp. nov., isolated from seawater around aquaculture.</title>
        <authorList>
            <person name="Muramatsu S."/>
            <person name="Takabe Y."/>
            <person name="Mori K."/>
            <person name="Takaichi S."/>
            <person name="Hanada S."/>
        </authorList>
    </citation>
    <scope>NUCLEOTIDE SEQUENCE [LARGE SCALE GENOMIC DNA]</scope>
    <source>
        <strain evidence="3 4">AI77</strain>
    </source>
</reference>
<evidence type="ECO:0000259" key="2">
    <source>
        <dbReference type="Pfam" id="PF08223"/>
    </source>
</evidence>
<evidence type="ECO:0000259" key="1">
    <source>
        <dbReference type="Pfam" id="PF07848"/>
    </source>
</evidence>
<dbReference type="InterPro" id="IPR012906">
    <property type="entry name" value="PaaX-like_N"/>
</dbReference>
<dbReference type="InterPro" id="IPR036388">
    <property type="entry name" value="WH-like_DNA-bd_sf"/>
</dbReference>
<dbReference type="PANTHER" id="PTHR30319">
    <property type="entry name" value="PHENYLACETIC ACID REGULATOR-RELATED TRANSCRIPTIONAL REPRESSOR"/>
    <property type="match status" value="1"/>
</dbReference>
<name>A0A640VWY0_9RHOB</name>
<dbReference type="PANTHER" id="PTHR30319:SF1">
    <property type="entry name" value="TRANSCRIPTIONAL REPRESSOR PAAX"/>
    <property type="match status" value="1"/>
</dbReference>
<dbReference type="InterPro" id="IPR011965">
    <property type="entry name" value="PaaX_trns_reg"/>
</dbReference>
<dbReference type="Gene3D" id="3.30.70.2670">
    <property type="match status" value="1"/>
</dbReference>
<organism evidence="3 4">
    <name type="scientific">Roseobacter cerasinus</name>
    <dbReference type="NCBI Taxonomy" id="2602289"/>
    <lineage>
        <taxon>Bacteria</taxon>
        <taxon>Pseudomonadati</taxon>
        <taxon>Pseudomonadota</taxon>
        <taxon>Alphaproteobacteria</taxon>
        <taxon>Rhodobacterales</taxon>
        <taxon>Roseobacteraceae</taxon>
        <taxon>Roseobacter</taxon>
    </lineage>
</organism>
<evidence type="ECO:0000313" key="3">
    <source>
        <dbReference type="EMBL" id="GFE52114.1"/>
    </source>
</evidence>
<dbReference type="AlphaFoldDB" id="A0A640VWY0"/>
<dbReference type="Pfam" id="PF07848">
    <property type="entry name" value="PaaX"/>
    <property type="match status" value="1"/>
</dbReference>
<accession>A0A640VWY0</accession>
<proteinExistence type="predicted"/>
<dbReference type="InterPro" id="IPR013225">
    <property type="entry name" value="PaaX_C"/>
</dbReference>